<proteinExistence type="predicted"/>
<accession>A0A5K7S447</accession>
<gene>
    <name evidence="1" type="ORF">AQPE_0460</name>
</gene>
<protein>
    <submittedName>
        <fullName evidence="1">Uncharacterized protein</fullName>
    </submittedName>
</protein>
<keyword evidence="2" id="KW-1185">Reference proteome</keyword>
<reference evidence="1" key="1">
    <citation type="journal article" date="2020" name="Int. J. Syst. Evol. Microbiol.">
        <title>Aquipluma nitroreducens gen. nov. sp. nov., a novel facultatively anaerobic bacterium isolated from a freshwater lake.</title>
        <authorList>
            <person name="Watanabe M."/>
            <person name="Kojima H."/>
            <person name="Fukui M."/>
        </authorList>
    </citation>
    <scope>NUCLEOTIDE SEQUENCE</scope>
    <source>
        <strain evidence="1">MeG22</strain>
    </source>
</reference>
<dbReference type="EMBL" id="AP018694">
    <property type="protein sequence ID" value="BBE16323.1"/>
    <property type="molecule type" value="Genomic_DNA"/>
</dbReference>
<evidence type="ECO:0000313" key="1">
    <source>
        <dbReference type="EMBL" id="BBE16323.1"/>
    </source>
</evidence>
<evidence type="ECO:0000313" key="2">
    <source>
        <dbReference type="Proteomes" id="UP001193389"/>
    </source>
</evidence>
<dbReference type="KEGG" id="anf:AQPE_0460"/>
<dbReference type="Proteomes" id="UP001193389">
    <property type="component" value="Chromosome"/>
</dbReference>
<name>A0A5K7S447_9BACT</name>
<dbReference type="AlphaFoldDB" id="A0A5K7S447"/>
<sequence>MSSLYTEKIRQNADLLVPISECPFGDPIAGCPFIPYYALKNERKQMELVEVIPQEELDELRKFHRDCMAKYRNGEWKPKNPKMKTI</sequence>
<dbReference type="RefSeq" id="WP_318349405.1">
    <property type="nucleotide sequence ID" value="NZ_AP018694.1"/>
</dbReference>
<organism evidence="1 2">
    <name type="scientific">Aquipluma nitroreducens</name>
    <dbReference type="NCBI Taxonomy" id="2010828"/>
    <lineage>
        <taxon>Bacteria</taxon>
        <taxon>Pseudomonadati</taxon>
        <taxon>Bacteroidota</taxon>
        <taxon>Bacteroidia</taxon>
        <taxon>Marinilabiliales</taxon>
        <taxon>Prolixibacteraceae</taxon>
        <taxon>Aquipluma</taxon>
    </lineage>
</organism>